<evidence type="ECO:0000313" key="4">
    <source>
        <dbReference type="EMBL" id="CAD6448465.1"/>
    </source>
</evidence>
<dbReference type="EMBL" id="CAJHIA010000032">
    <property type="protein sequence ID" value="CAD6448465.1"/>
    <property type="molecule type" value="Genomic_DNA"/>
</dbReference>
<name>A0A8H2ZTG3_9HELO</name>
<dbReference type="Pfam" id="PF13637">
    <property type="entry name" value="Ank_4"/>
    <property type="match status" value="1"/>
</dbReference>
<protein>
    <submittedName>
        <fullName evidence="4">43a614c7-b8bf-44ee-8771-6ab77bbda0d8</fullName>
    </submittedName>
</protein>
<dbReference type="PANTHER" id="PTHR10039:SF15">
    <property type="entry name" value="NACHT DOMAIN-CONTAINING PROTEIN"/>
    <property type="match status" value="1"/>
</dbReference>
<dbReference type="SUPFAM" id="SSF48403">
    <property type="entry name" value="Ankyrin repeat"/>
    <property type="match status" value="1"/>
</dbReference>
<evidence type="ECO:0000259" key="3">
    <source>
        <dbReference type="Pfam" id="PF24883"/>
    </source>
</evidence>
<evidence type="ECO:0000256" key="1">
    <source>
        <dbReference type="ARBA" id="ARBA00022737"/>
    </source>
</evidence>
<dbReference type="Pfam" id="PF12796">
    <property type="entry name" value="Ank_2"/>
    <property type="match status" value="1"/>
</dbReference>
<evidence type="ECO:0000256" key="2">
    <source>
        <dbReference type="PROSITE-ProRule" id="PRU00023"/>
    </source>
</evidence>
<keyword evidence="1" id="KW-0677">Repeat</keyword>
<dbReference type="PANTHER" id="PTHR10039">
    <property type="entry name" value="AMELOGENIN"/>
    <property type="match status" value="1"/>
</dbReference>
<dbReference type="SUPFAM" id="SSF52540">
    <property type="entry name" value="P-loop containing nucleoside triphosphate hydrolases"/>
    <property type="match status" value="1"/>
</dbReference>
<feature type="repeat" description="ANK" evidence="2">
    <location>
        <begin position="400"/>
        <end position="432"/>
    </location>
</feature>
<dbReference type="OrthoDB" id="3534516at2759"/>
<comment type="caution">
    <text evidence="4">The sequence shown here is derived from an EMBL/GenBank/DDBJ whole genome shotgun (WGS) entry which is preliminary data.</text>
</comment>
<dbReference type="InterPro" id="IPR036770">
    <property type="entry name" value="Ankyrin_rpt-contain_sf"/>
</dbReference>
<dbReference type="SMART" id="SM00248">
    <property type="entry name" value="ANK"/>
    <property type="match status" value="4"/>
</dbReference>
<sequence length="530" mass="59320">MAHELQNPESMVENNILDFWEDAQKKFITTAAYQKYGGAFNEAILDPSKWAEMLERSLEKSEGPLREICRKVGRHIEAIQSAINIANEVFQIVAGVPAASPATIILQGFALLFKAFAATQKNVGISESFFADTKALFEEISIISEHLHDAGDRTLNILRSRIATVFCCSLKFCAIAVENRDGWFKKGIKLAFKEGTELSKLLSKMQFAKNQAGRSGIQETRGTGKSVLALIIIRHLQNVATKDKSEPVIAFLYMSHKRETTVRDLLGSVVRQIVAEMPLIPSIIEEAWNLQTSCGKYNGKYPKPHEEILTNFLSNLLSNRPFYIVLDAMDECVLPSRKPLLDSLKRVNEDVRILVTARLPEKQDKLSKGFSLQVIKALESDIDEYIDSEIDNDSTLQKNSGQPLLHRAVFRNNKDIVKVILDKTHLVDIEDRYHRTAFTAYAGTEHGEILEDLISQGADINHTNFRGIHELSRAAAFGNTNMVIFSLDVGVNPSITDKIGWTPLHEASANGQIRMCQAVTPKRSKTLRNL</sequence>
<accession>A0A8H2ZTG3</accession>
<dbReference type="Gene3D" id="1.25.40.20">
    <property type="entry name" value="Ankyrin repeat-containing domain"/>
    <property type="match status" value="1"/>
</dbReference>
<feature type="domain" description="Nephrocystin 3-like N-terminal" evidence="3">
    <location>
        <begin position="220"/>
        <end position="358"/>
    </location>
</feature>
<dbReference type="InterPro" id="IPR056884">
    <property type="entry name" value="NPHP3-like_N"/>
</dbReference>
<keyword evidence="5" id="KW-1185">Reference proteome</keyword>
<keyword evidence="2" id="KW-0040">ANK repeat</keyword>
<dbReference type="Pfam" id="PF24883">
    <property type="entry name" value="NPHP3_N"/>
    <property type="match status" value="1"/>
</dbReference>
<dbReference type="AlphaFoldDB" id="A0A8H2ZTG3"/>
<gene>
    <name evidence="4" type="ORF">SCLTRI_LOCUS8257</name>
</gene>
<evidence type="ECO:0000313" key="5">
    <source>
        <dbReference type="Proteomes" id="UP000624404"/>
    </source>
</evidence>
<dbReference type="InterPro" id="IPR002110">
    <property type="entry name" value="Ankyrin_rpt"/>
</dbReference>
<dbReference type="Proteomes" id="UP000624404">
    <property type="component" value="Unassembled WGS sequence"/>
</dbReference>
<proteinExistence type="predicted"/>
<reference evidence="4" key="1">
    <citation type="submission" date="2020-10" db="EMBL/GenBank/DDBJ databases">
        <authorList>
            <person name="Kusch S."/>
        </authorList>
    </citation>
    <scope>NUCLEOTIDE SEQUENCE</scope>
    <source>
        <strain evidence="4">SwB9</strain>
    </source>
</reference>
<dbReference type="PROSITE" id="PS50088">
    <property type="entry name" value="ANK_REPEAT"/>
    <property type="match status" value="1"/>
</dbReference>
<dbReference type="InterPro" id="IPR027417">
    <property type="entry name" value="P-loop_NTPase"/>
</dbReference>
<organism evidence="4 5">
    <name type="scientific">Sclerotinia trifoliorum</name>
    <dbReference type="NCBI Taxonomy" id="28548"/>
    <lineage>
        <taxon>Eukaryota</taxon>
        <taxon>Fungi</taxon>
        <taxon>Dikarya</taxon>
        <taxon>Ascomycota</taxon>
        <taxon>Pezizomycotina</taxon>
        <taxon>Leotiomycetes</taxon>
        <taxon>Helotiales</taxon>
        <taxon>Sclerotiniaceae</taxon>
        <taxon>Sclerotinia</taxon>
    </lineage>
</organism>
<dbReference type="Gene3D" id="3.40.50.300">
    <property type="entry name" value="P-loop containing nucleotide triphosphate hydrolases"/>
    <property type="match status" value="1"/>
</dbReference>